<evidence type="ECO:0000313" key="2">
    <source>
        <dbReference type="EMBL" id="KAK7536765.1"/>
    </source>
</evidence>
<dbReference type="EMBL" id="JBBPEH010000006">
    <property type="protein sequence ID" value="KAK7536765.1"/>
    <property type="molecule type" value="Genomic_DNA"/>
</dbReference>
<comment type="caution">
    <text evidence="2">The sequence shown here is derived from an EMBL/GenBank/DDBJ whole genome shotgun (WGS) entry which is preliminary data.</text>
</comment>
<evidence type="ECO:0000256" key="1">
    <source>
        <dbReference type="SAM" id="Phobius"/>
    </source>
</evidence>
<dbReference type="Proteomes" id="UP001360953">
    <property type="component" value="Unassembled WGS sequence"/>
</dbReference>
<proteinExistence type="predicted"/>
<feature type="transmembrane region" description="Helical" evidence="1">
    <location>
        <begin position="20"/>
        <end position="38"/>
    </location>
</feature>
<dbReference type="GeneID" id="92028472"/>
<accession>A0ABR1LPS9</accession>
<protein>
    <recommendedName>
        <fullName evidence="4">Transmembrane protein</fullName>
    </recommendedName>
</protein>
<organism evidence="2 3">
    <name type="scientific">Phyllosticta citribraziliensis</name>
    <dbReference type="NCBI Taxonomy" id="989973"/>
    <lineage>
        <taxon>Eukaryota</taxon>
        <taxon>Fungi</taxon>
        <taxon>Dikarya</taxon>
        <taxon>Ascomycota</taxon>
        <taxon>Pezizomycotina</taxon>
        <taxon>Dothideomycetes</taxon>
        <taxon>Dothideomycetes incertae sedis</taxon>
        <taxon>Botryosphaeriales</taxon>
        <taxon>Phyllostictaceae</taxon>
        <taxon>Phyllosticta</taxon>
    </lineage>
</organism>
<evidence type="ECO:0000313" key="3">
    <source>
        <dbReference type="Proteomes" id="UP001360953"/>
    </source>
</evidence>
<reference evidence="2 3" key="1">
    <citation type="submission" date="2024-04" db="EMBL/GenBank/DDBJ databases">
        <title>Phyllosticta paracitricarpa is synonymous to the EU quarantine fungus P. citricarpa based on phylogenomic analyses.</title>
        <authorList>
            <consortium name="Lawrence Berkeley National Laboratory"/>
            <person name="Van ingen-buijs V.A."/>
            <person name="Van westerhoven A.C."/>
            <person name="Haridas S."/>
            <person name="Skiadas P."/>
            <person name="Martin F."/>
            <person name="Groenewald J.Z."/>
            <person name="Crous P.W."/>
            <person name="Seidl M.F."/>
        </authorList>
    </citation>
    <scope>NUCLEOTIDE SEQUENCE [LARGE SCALE GENOMIC DNA]</scope>
    <source>
        <strain evidence="2 3">CPC 17464</strain>
    </source>
</reference>
<keyword evidence="3" id="KW-1185">Reference proteome</keyword>
<keyword evidence="1" id="KW-0472">Membrane</keyword>
<name>A0ABR1LPS9_9PEZI</name>
<gene>
    <name evidence="2" type="ORF">J3D65DRAFT_353332</name>
</gene>
<keyword evidence="1" id="KW-0812">Transmembrane</keyword>
<keyword evidence="1" id="KW-1133">Transmembrane helix</keyword>
<evidence type="ECO:0008006" key="4">
    <source>
        <dbReference type="Google" id="ProtNLM"/>
    </source>
</evidence>
<feature type="transmembrane region" description="Helical" evidence="1">
    <location>
        <begin position="45"/>
        <end position="66"/>
    </location>
</feature>
<sequence>MDFPHPPLSVCPSTCLPLSLSLLLTVSFWLSHSVIYLFPPRIRRFPAACLVACCVLHVALCCIVAADGLLASSSFVLPAFCRPRRFSPSSRLRCLEQQSQSAGSWISALIEVWTVKRKLAWETERFKASFRTPPTTWASRLRRPSCTWQAAAAFSSPPAMVAWGVSRFAALLLQTSCPRHWSLSFTLSAATLPPPTQDDVQLSQVQLPGQRGPTAHPADPKSTTRPIYLSEHRCYCERPLQEEQSSVGQMWRSRCLFVQLRSR</sequence>
<dbReference type="RefSeq" id="XP_066654916.1">
    <property type="nucleotide sequence ID" value="XM_066795566.1"/>
</dbReference>